<gene>
    <name evidence="2" type="primary">Dsec\GM26742</name>
    <name evidence="2" type="ORF">Dsec_GM26742</name>
</gene>
<sequence>MDREIQRSTDPGEHAPEHESTRTDSPTDRRLHQTDKISDAIDEDKADKGVTMREPEMPQ</sequence>
<evidence type="ECO:0000256" key="1">
    <source>
        <dbReference type="SAM" id="MobiDB-lite"/>
    </source>
</evidence>
<feature type="region of interest" description="Disordered" evidence="1">
    <location>
        <begin position="1"/>
        <end position="59"/>
    </location>
</feature>
<dbReference type="AlphaFoldDB" id="B4IE71"/>
<dbReference type="HOGENOM" id="CLU_2963244_0_0_1"/>
<organism evidence="3">
    <name type="scientific">Drosophila sechellia</name>
    <name type="common">Fruit fly</name>
    <dbReference type="NCBI Taxonomy" id="7238"/>
    <lineage>
        <taxon>Eukaryota</taxon>
        <taxon>Metazoa</taxon>
        <taxon>Ecdysozoa</taxon>
        <taxon>Arthropoda</taxon>
        <taxon>Hexapoda</taxon>
        <taxon>Insecta</taxon>
        <taxon>Pterygota</taxon>
        <taxon>Neoptera</taxon>
        <taxon>Endopterygota</taxon>
        <taxon>Diptera</taxon>
        <taxon>Brachycera</taxon>
        <taxon>Muscomorpha</taxon>
        <taxon>Ephydroidea</taxon>
        <taxon>Drosophilidae</taxon>
        <taxon>Drosophila</taxon>
        <taxon>Sophophora</taxon>
    </lineage>
</organism>
<protein>
    <submittedName>
        <fullName evidence="2">GM26742</fullName>
    </submittedName>
</protein>
<evidence type="ECO:0000313" key="3">
    <source>
        <dbReference type="Proteomes" id="UP000001292"/>
    </source>
</evidence>
<proteinExistence type="predicted"/>
<evidence type="ECO:0000313" key="2">
    <source>
        <dbReference type="EMBL" id="EDW45898.1"/>
    </source>
</evidence>
<reference evidence="2 3" key="1">
    <citation type="journal article" date="2007" name="Nature">
        <title>Evolution of genes and genomes on the Drosophila phylogeny.</title>
        <authorList>
            <consortium name="Drosophila 12 Genomes Consortium"/>
            <person name="Clark A.G."/>
            <person name="Eisen M.B."/>
            <person name="Smith D.R."/>
            <person name="Bergman C.M."/>
            <person name="Oliver B."/>
            <person name="Markow T.A."/>
            <person name="Kaufman T.C."/>
            <person name="Kellis M."/>
            <person name="Gelbart W."/>
            <person name="Iyer V.N."/>
            <person name="Pollard D.A."/>
            <person name="Sackton T.B."/>
            <person name="Larracuente A.M."/>
            <person name="Singh N.D."/>
            <person name="Abad J.P."/>
            <person name="Abt D.N."/>
            <person name="Adryan B."/>
            <person name="Aguade M."/>
            <person name="Akashi H."/>
            <person name="Anderson W.W."/>
            <person name="Aquadro C.F."/>
            <person name="Ardell D.H."/>
            <person name="Arguello R."/>
            <person name="Artieri C.G."/>
            <person name="Barbash D.A."/>
            <person name="Barker D."/>
            <person name="Barsanti P."/>
            <person name="Batterham P."/>
            <person name="Batzoglou S."/>
            <person name="Begun D."/>
            <person name="Bhutkar A."/>
            <person name="Blanco E."/>
            <person name="Bosak S.A."/>
            <person name="Bradley R.K."/>
            <person name="Brand A.D."/>
            <person name="Brent M.R."/>
            <person name="Brooks A.N."/>
            <person name="Brown R.H."/>
            <person name="Butlin R.K."/>
            <person name="Caggese C."/>
            <person name="Calvi B.R."/>
            <person name="Bernardo de Carvalho A."/>
            <person name="Caspi A."/>
            <person name="Castrezana S."/>
            <person name="Celniker S.E."/>
            <person name="Chang J.L."/>
            <person name="Chapple C."/>
            <person name="Chatterji S."/>
            <person name="Chinwalla A."/>
            <person name="Civetta A."/>
            <person name="Clifton S.W."/>
            <person name="Comeron J.M."/>
            <person name="Costello J.C."/>
            <person name="Coyne J.A."/>
            <person name="Daub J."/>
            <person name="David R.G."/>
            <person name="Delcher A.L."/>
            <person name="Delehaunty K."/>
            <person name="Do C.B."/>
            <person name="Ebling H."/>
            <person name="Edwards K."/>
            <person name="Eickbush T."/>
            <person name="Evans J.D."/>
            <person name="Filipski A."/>
            <person name="Findeiss S."/>
            <person name="Freyhult E."/>
            <person name="Fulton L."/>
            <person name="Fulton R."/>
            <person name="Garcia A.C."/>
            <person name="Gardiner A."/>
            <person name="Garfield D.A."/>
            <person name="Garvin B.E."/>
            <person name="Gibson G."/>
            <person name="Gilbert D."/>
            <person name="Gnerre S."/>
            <person name="Godfrey J."/>
            <person name="Good R."/>
            <person name="Gotea V."/>
            <person name="Gravely B."/>
            <person name="Greenberg A.J."/>
            <person name="Griffiths-Jones S."/>
            <person name="Gross S."/>
            <person name="Guigo R."/>
            <person name="Gustafson E.A."/>
            <person name="Haerty W."/>
            <person name="Hahn M.W."/>
            <person name="Halligan D.L."/>
            <person name="Halpern A.L."/>
            <person name="Halter G.M."/>
            <person name="Han M.V."/>
            <person name="Heger A."/>
            <person name="Hillier L."/>
            <person name="Hinrichs A.S."/>
            <person name="Holmes I."/>
            <person name="Hoskins R.A."/>
            <person name="Hubisz M.J."/>
            <person name="Hultmark D."/>
            <person name="Huntley M.A."/>
            <person name="Jaffe D.B."/>
            <person name="Jagadeeshan S."/>
            <person name="Jeck W.R."/>
            <person name="Johnson J."/>
            <person name="Jones C.D."/>
            <person name="Jordan W.C."/>
            <person name="Karpen G.H."/>
            <person name="Kataoka E."/>
            <person name="Keightley P.D."/>
            <person name="Kheradpour P."/>
            <person name="Kirkness E.F."/>
            <person name="Koerich L.B."/>
            <person name="Kristiansen K."/>
            <person name="Kudrna D."/>
            <person name="Kulathinal R.J."/>
            <person name="Kumar S."/>
            <person name="Kwok R."/>
            <person name="Lander E."/>
            <person name="Langley C.H."/>
            <person name="Lapoint R."/>
            <person name="Lazzaro B.P."/>
            <person name="Lee S.J."/>
            <person name="Levesque L."/>
            <person name="Li R."/>
            <person name="Lin C.F."/>
            <person name="Lin M.F."/>
            <person name="Lindblad-Toh K."/>
            <person name="Llopart A."/>
            <person name="Long M."/>
            <person name="Low L."/>
            <person name="Lozovsky E."/>
            <person name="Lu J."/>
            <person name="Luo M."/>
            <person name="Machado C.A."/>
            <person name="Makalowski W."/>
            <person name="Marzo M."/>
            <person name="Matsuda M."/>
            <person name="Matzkin L."/>
            <person name="McAllister B."/>
            <person name="McBride C.S."/>
            <person name="McKernan B."/>
            <person name="McKernan K."/>
            <person name="Mendez-Lago M."/>
            <person name="Minx P."/>
            <person name="Mollenhauer M.U."/>
            <person name="Montooth K."/>
            <person name="Mount S.M."/>
            <person name="Mu X."/>
            <person name="Myers E."/>
            <person name="Negre B."/>
            <person name="Newfeld S."/>
            <person name="Nielsen R."/>
            <person name="Noor M.A."/>
            <person name="O'Grady P."/>
            <person name="Pachter L."/>
            <person name="Papaceit M."/>
            <person name="Parisi M.J."/>
            <person name="Parisi M."/>
            <person name="Parts L."/>
            <person name="Pedersen J.S."/>
            <person name="Pesole G."/>
            <person name="Phillippy A.M."/>
            <person name="Ponting C.P."/>
            <person name="Pop M."/>
            <person name="Porcelli D."/>
            <person name="Powell J.R."/>
            <person name="Prohaska S."/>
            <person name="Pruitt K."/>
            <person name="Puig M."/>
            <person name="Quesneville H."/>
            <person name="Ram K.R."/>
            <person name="Rand D."/>
            <person name="Rasmussen M.D."/>
            <person name="Reed L.K."/>
            <person name="Reenan R."/>
            <person name="Reily A."/>
            <person name="Remington K.A."/>
            <person name="Rieger T.T."/>
            <person name="Ritchie M.G."/>
            <person name="Robin C."/>
            <person name="Rogers Y.H."/>
            <person name="Rohde C."/>
            <person name="Rozas J."/>
            <person name="Rubenfield M.J."/>
            <person name="Ruiz A."/>
            <person name="Russo S."/>
            <person name="Salzberg S.L."/>
            <person name="Sanchez-Gracia A."/>
            <person name="Saranga D.J."/>
            <person name="Sato H."/>
            <person name="Schaeffer S.W."/>
            <person name="Schatz M.C."/>
            <person name="Schlenke T."/>
            <person name="Schwartz R."/>
            <person name="Segarra C."/>
            <person name="Singh R.S."/>
            <person name="Sirot L."/>
            <person name="Sirota M."/>
            <person name="Sisneros N.B."/>
            <person name="Smith C.D."/>
            <person name="Smith T.F."/>
            <person name="Spieth J."/>
            <person name="Stage D.E."/>
            <person name="Stark A."/>
            <person name="Stephan W."/>
            <person name="Strausberg R.L."/>
            <person name="Strempel S."/>
            <person name="Sturgill D."/>
            <person name="Sutton G."/>
            <person name="Sutton G.G."/>
            <person name="Tao W."/>
            <person name="Teichmann S."/>
            <person name="Tobari Y.N."/>
            <person name="Tomimura Y."/>
            <person name="Tsolas J.M."/>
            <person name="Valente V.L."/>
            <person name="Venter E."/>
            <person name="Venter J.C."/>
            <person name="Vicario S."/>
            <person name="Vieira F.G."/>
            <person name="Vilella A.J."/>
            <person name="Villasante A."/>
            <person name="Walenz B."/>
            <person name="Wang J."/>
            <person name="Wasserman M."/>
            <person name="Watts T."/>
            <person name="Wilson D."/>
            <person name="Wilson R.K."/>
            <person name="Wing R.A."/>
            <person name="Wolfner M.F."/>
            <person name="Wong A."/>
            <person name="Wong G.K."/>
            <person name="Wu C.I."/>
            <person name="Wu G."/>
            <person name="Yamamoto D."/>
            <person name="Yang H.P."/>
            <person name="Yang S.P."/>
            <person name="Yorke J.A."/>
            <person name="Yoshida K."/>
            <person name="Zdobnov E."/>
            <person name="Zhang P."/>
            <person name="Zhang Y."/>
            <person name="Zimin A.V."/>
            <person name="Baldwin J."/>
            <person name="Abdouelleil A."/>
            <person name="Abdulkadir J."/>
            <person name="Abebe A."/>
            <person name="Abera B."/>
            <person name="Abreu J."/>
            <person name="Acer S.C."/>
            <person name="Aftuck L."/>
            <person name="Alexander A."/>
            <person name="An P."/>
            <person name="Anderson E."/>
            <person name="Anderson S."/>
            <person name="Arachi H."/>
            <person name="Azer M."/>
            <person name="Bachantsang P."/>
            <person name="Barry A."/>
            <person name="Bayul T."/>
            <person name="Berlin A."/>
            <person name="Bessette D."/>
            <person name="Bloom T."/>
            <person name="Blye J."/>
            <person name="Boguslavskiy L."/>
            <person name="Bonnet C."/>
            <person name="Boukhgalter B."/>
            <person name="Bourzgui I."/>
            <person name="Brown A."/>
            <person name="Cahill P."/>
            <person name="Channer S."/>
            <person name="Cheshatsang Y."/>
            <person name="Chuda L."/>
            <person name="Citroen M."/>
            <person name="Collymore A."/>
            <person name="Cooke P."/>
            <person name="Costello M."/>
            <person name="D'Aco K."/>
            <person name="Daza R."/>
            <person name="De Haan G."/>
            <person name="DeGray S."/>
            <person name="DeMaso C."/>
            <person name="Dhargay N."/>
            <person name="Dooley K."/>
            <person name="Dooley E."/>
            <person name="Doricent M."/>
            <person name="Dorje P."/>
            <person name="Dorjee K."/>
            <person name="Dupes A."/>
            <person name="Elong R."/>
            <person name="Falk J."/>
            <person name="Farina A."/>
            <person name="Faro S."/>
            <person name="Ferguson D."/>
            <person name="Fisher S."/>
            <person name="Foley C.D."/>
            <person name="Franke A."/>
            <person name="Friedrich D."/>
            <person name="Gadbois L."/>
            <person name="Gearin G."/>
            <person name="Gearin C.R."/>
            <person name="Giannoukos G."/>
            <person name="Goode T."/>
            <person name="Graham J."/>
            <person name="Grandbois E."/>
            <person name="Grewal S."/>
            <person name="Gyaltsen K."/>
            <person name="Hafez N."/>
            <person name="Hagos B."/>
            <person name="Hall J."/>
            <person name="Henson C."/>
            <person name="Hollinger A."/>
            <person name="Honan T."/>
            <person name="Huard M.D."/>
            <person name="Hughes L."/>
            <person name="Hurhula B."/>
            <person name="Husby M.E."/>
            <person name="Kamat A."/>
            <person name="Kanga B."/>
            <person name="Kashin S."/>
            <person name="Khazanovich D."/>
            <person name="Kisner P."/>
            <person name="Lance K."/>
            <person name="Lara M."/>
            <person name="Lee W."/>
            <person name="Lennon N."/>
            <person name="Letendre F."/>
            <person name="LeVine R."/>
            <person name="Lipovsky A."/>
            <person name="Liu X."/>
            <person name="Liu J."/>
            <person name="Liu S."/>
            <person name="Lokyitsang T."/>
            <person name="Lokyitsang Y."/>
            <person name="Lubonja R."/>
            <person name="Lui A."/>
            <person name="MacDonald P."/>
            <person name="Magnisalis V."/>
            <person name="Maru K."/>
            <person name="Matthews C."/>
            <person name="McCusker W."/>
            <person name="McDonough S."/>
            <person name="Mehta T."/>
            <person name="Meldrim J."/>
            <person name="Meneus L."/>
            <person name="Mihai O."/>
            <person name="Mihalev A."/>
            <person name="Mihova T."/>
            <person name="Mittelman R."/>
            <person name="Mlenga V."/>
            <person name="Montmayeur A."/>
            <person name="Mulrain L."/>
            <person name="Navidi A."/>
            <person name="Naylor J."/>
            <person name="Negash T."/>
            <person name="Nguyen T."/>
            <person name="Nguyen N."/>
            <person name="Nicol R."/>
            <person name="Norbu C."/>
            <person name="Norbu N."/>
            <person name="Novod N."/>
            <person name="O'Neill B."/>
            <person name="Osman S."/>
            <person name="Markiewicz E."/>
            <person name="Oyono O.L."/>
            <person name="Patti C."/>
            <person name="Phunkhang P."/>
            <person name="Pierre F."/>
            <person name="Priest M."/>
            <person name="Raghuraman S."/>
            <person name="Rege F."/>
            <person name="Reyes R."/>
            <person name="Rise C."/>
            <person name="Rogov P."/>
            <person name="Ross K."/>
            <person name="Ryan E."/>
            <person name="Settipalli S."/>
            <person name="Shea T."/>
            <person name="Sherpa N."/>
            <person name="Shi L."/>
            <person name="Shih D."/>
            <person name="Sparrow T."/>
            <person name="Spaulding J."/>
            <person name="Stalker J."/>
            <person name="Stange-Thomann N."/>
            <person name="Stavropoulos S."/>
            <person name="Stone C."/>
            <person name="Strader C."/>
            <person name="Tesfaye S."/>
            <person name="Thomson T."/>
            <person name="Thoulutsang Y."/>
            <person name="Thoulutsang D."/>
            <person name="Topham K."/>
            <person name="Topping I."/>
            <person name="Tsamla T."/>
            <person name="Vassiliev H."/>
            <person name="Vo A."/>
            <person name="Wangchuk T."/>
            <person name="Wangdi T."/>
            <person name="Weiand M."/>
            <person name="Wilkinson J."/>
            <person name="Wilson A."/>
            <person name="Yadav S."/>
            <person name="Young G."/>
            <person name="Yu Q."/>
            <person name="Zembek L."/>
            <person name="Zhong D."/>
            <person name="Zimmer A."/>
            <person name="Zwirko Z."/>
            <person name="Jaffe D.B."/>
            <person name="Alvarez P."/>
            <person name="Brockman W."/>
            <person name="Butler J."/>
            <person name="Chin C."/>
            <person name="Gnerre S."/>
            <person name="Grabherr M."/>
            <person name="Kleber M."/>
            <person name="Mauceli E."/>
            <person name="MacCallum I."/>
        </authorList>
    </citation>
    <scope>NUCLEOTIDE SEQUENCE [LARGE SCALE GENOMIC DNA]</scope>
    <source>
        <strain evidence="3">Rob3c / Tucson 14021-0248.25</strain>
    </source>
</reference>
<name>B4IE71_DROSE</name>
<accession>B4IE71</accession>
<keyword evidence="3" id="KW-1185">Reference proteome</keyword>
<dbReference type="Proteomes" id="UP000001292">
    <property type="component" value="Unassembled WGS sequence"/>
</dbReference>
<dbReference type="EMBL" id="CH480831">
    <property type="protein sequence ID" value="EDW45898.1"/>
    <property type="molecule type" value="Genomic_DNA"/>
</dbReference>